<feature type="transmembrane region" description="Helical" evidence="5">
    <location>
        <begin position="83"/>
        <end position="105"/>
    </location>
</feature>
<evidence type="ECO:0000256" key="5">
    <source>
        <dbReference type="SAM" id="Phobius"/>
    </source>
</evidence>
<keyword evidence="3 5" id="KW-1133">Transmembrane helix</keyword>
<protein>
    <submittedName>
        <fullName evidence="7">Ferric reductase like transmembrane component</fullName>
    </submittedName>
</protein>
<feature type="transmembrane region" description="Helical" evidence="5">
    <location>
        <begin position="158"/>
        <end position="178"/>
    </location>
</feature>
<name>A0A1H3W754_9BACT</name>
<evidence type="ECO:0000313" key="8">
    <source>
        <dbReference type="Proteomes" id="UP000199409"/>
    </source>
</evidence>
<feature type="transmembrane region" description="Helical" evidence="5">
    <location>
        <begin position="43"/>
        <end position="62"/>
    </location>
</feature>
<organism evidence="7 8">
    <name type="scientific">Desulfuromusa kysingii</name>
    <dbReference type="NCBI Taxonomy" id="37625"/>
    <lineage>
        <taxon>Bacteria</taxon>
        <taxon>Pseudomonadati</taxon>
        <taxon>Thermodesulfobacteriota</taxon>
        <taxon>Desulfuromonadia</taxon>
        <taxon>Desulfuromonadales</taxon>
        <taxon>Geopsychrobacteraceae</taxon>
        <taxon>Desulfuromusa</taxon>
    </lineage>
</organism>
<dbReference type="STRING" id="37625.SAMN05660420_00513"/>
<gene>
    <name evidence="7" type="ORF">SAMN05660420_00513</name>
</gene>
<sequence length="217" mass="24273">MGLKMVAYIKKNVHLQILIASIILPLMIWSVSNEPQRTLLKESLSIVTLVAFSLMISLFYLSRTNQSVVNKMKFSTLIGLHKFIGYTAVTLLLLHPVTLVIPRFFEAGIAPFEAFTTIVTTFTSQGVVLGLLAWSLMLLIGVTSLCRKQLPIRYQTWRVFHAVLASLSALCATFHVFYLGRHSGFPMIIFITLLTTGGLYLLLNSYTSKDQKTGEKV</sequence>
<dbReference type="Pfam" id="PF01794">
    <property type="entry name" value="Ferric_reduct"/>
    <property type="match status" value="1"/>
</dbReference>
<feature type="transmembrane region" description="Helical" evidence="5">
    <location>
        <begin position="184"/>
        <end position="203"/>
    </location>
</feature>
<evidence type="ECO:0000259" key="6">
    <source>
        <dbReference type="Pfam" id="PF01794"/>
    </source>
</evidence>
<feature type="transmembrane region" description="Helical" evidence="5">
    <location>
        <begin position="12"/>
        <end position="31"/>
    </location>
</feature>
<evidence type="ECO:0000313" key="7">
    <source>
        <dbReference type="EMBL" id="SDZ82935.1"/>
    </source>
</evidence>
<comment type="subcellular location">
    <subcellularLocation>
        <location evidence="1">Membrane</location>
        <topology evidence="1">Multi-pass membrane protein</topology>
    </subcellularLocation>
</comment>
<keyword evidence="8" id="KW-1185">Reference proteome</keyword>
<evidence type="ECO:0000256" key="2">
    <source>
        <dbReference type="ARBA" id="ARBA00022692"/>
    </source>
</evidence>
<feature type="transmembrane region" description="Helical" evidence="5">
    <location>
        <begin position="125"/>
        <end position="146"/>
    </location>
</feature>
<evidence type="ECO:0000256" key="1">
    <source>
        <dbReference type="ARBA" id="ARBA00004141"/>
    </source>
</evidence>
<accession>A0A1H3W754</accession>
<dbReference type="AlphaFoldDB" id="A0A1H3W754"/>
<evidence type="ECO:0000256" key="4">
    <source>
        <dbReference type="ARBA" id="ARBA00023136"/>
    </source>
</evidence>
<keyword evidence="4 5" id="KW-0472">Membrane</keyword>
<dbReference type="EMBL" id="FNQN01000001">
    <property type="protein sequence ID" value="SDZ82935.1"/>
    <property type="molecule type" value="Genomic_DNA"/>
</dbReference>
<evidence type="ECO:0000256" key="3">
    <source>
        <dbReference type="ARBA" id="ARBA00022989"/>
    </source>
</evidence>
<reference evidence="7 8" key="1">
    <citation type="submission" date="2016-10" db="EMBL/GenBank/DDBJ databases">
        <authorList>
            <person name="de Groot N.N."/>
        </authorList>
    </citation>
    <scope>NUCLEOTIDE SEQUENCE [LARGE SCALE GENOMIC DNA]</scope>
    <source>
        <strain evidence="7 8">DSM 7343</strain>
    </source>
</reference>
<keyword evidence="2 5" id="KW-0812">Transmembrane</keyword>
<dbReference type="InterPro" id="IPR013130">
    <property type="entry name" value="Fe3_Rdtase_TM_dom"/>
</dbReference>
<proteinExistence type="predicted"/>
<feature type="domain" description="Ferric oxidoreductase" evidence="6">
    <location>
        <begin position="49"/>
        <end position="170"/>
    </location>
</feature>
<dbReference type="GO" id="GO:0016020">
    <property type="term" value="C:membrane"/>
    <property type="evidence" value="ECO:0007669"/>
    <property type="project" value="UniProtKB-SubCell"/>
</dbReference>
<dbReference type="Proteomes" id="UP000199409">
    <property type="component" value="Unassembled WGS sequence"/>
</dbReference>